<evidence type="ECO:0000313" key="5">
    <source>
        <dbReference type="EMBL" id="KAF7728440.1"/>
    </source>
</evidence>
<dbReference type="InterPro" id="IPR044926">
    <property type="entry name" value="RGS_subdomain_2"/>
</dbReference>
<feature type="region of interest" description="Disordered" evidence="2">
    <location>
        <begin position="636"/>
        <end position="673"/>
    </location>
</feature>
<dbReference type="SMART" id="SM00315">
    <property type="entry name" value="RGS"/>
    <property type="match status" value="1"/>
</dbReference>
<evidence type="ECO:0000313" key="6">
    <source>
        <dbReference type="Proteomes" id="UP000605846"/>
    </source>
</evidence>
<dbReference type="SMART" id="SM00049">
    <property type="entry name" value="DEP"/>
    <property type="match status" value="2"/>
</dbReference>
<gene>
    <name evidence="5" type="ORF">EC973_006120</name>
</gene>
<proteinExistence type="predicted"/>
<evidence type="ECO:0000256" key="1">
    <source>
        <dbReference type="ARBA" id="ARBA00022700"/>
    </source>
</evidence>
<evidence type="ECO:0000259" key="3">
    <source>
        <dbReference type="PROSITE" id="PS50132"/>
    </source>
</evidence>
<dbReference type="PANTHER" id="PTHR10845">
    <property type="entry name" value="REGULATOR OF G PROTEIN SIGNALING"/>
    <property type="match status" value="1"/>
</dbReference>
<feature type="region of interest" description="Disordered" evidence="2">
    <location>
        <begin position="187"/>
        <end position="238"/>
    </location>
</feature>
<feature type="domain" description="DEP" evidence="4">
    <location>
        <begin position="282"/>
        <end position="335"/>
    </location>
</feature>
<sequence>MMKFTIDGRPYLKDVHDLFAALIIQIPLDTHRYLFRTYNHTFSSEDAIQALGSLRFSHTVRTTDPNDPSKQLRTTTTTTFNMAREMAKALCQQFQNCRLMENATDSNSRSFRDKGLWQLTPKGLCVLQDFCVRTEADLASLRKRFGHIEPIQLVRLERHPDDDQLAVGRQNLSMIFRVMMTSLPLEGELENNSSNNNNNGTPVTSSSSRPKSISSSSSVSSGSSSSNPSSAAPFAMSSGMPGDSRVQLLSNYLLTISKTSKPAQAKSIKNLRSIFPSQLCCDWLIDYSTVSSREEAELICNEFLKYGWIEYQDNKLQLANAYVRATKTTILVLSSKGKQIVSEPDKIEGSIAKTSTENNTKVQPRRTQSIREGDDQPTTLREILQQDPESVVITNSTTTAIEREAAVAEEEEEDDDEKPILPPPPSSAPPASNSNTNSDEDERGQGQTHTQQRHSSSSRSRPSSTAVDMTVPAMDPKESNAARLKVILDDPQLRSLFKDFLRANFCEENLDFWIDYSTLRRKCRNQSPALPSQNQKDLLEDAYDIWSTYLAPGASSELNVEHSLRQEMARLVNSMVTVVPTYTPGQIKPTIVISAVSVSQSLRMILKWFDRVDEHICRLMASDSVPKFVKTDKYRKVQDARDREQQRREGGMASFEYSSNKEELYMTSVENQA</sequence>
<feature type="compositionally biased region" description="Acidic residues" evidence="2">
    <location>
        <begin position="407"/>
        <end position="417"/>
    </location>
</feature>
<protein>
    <recommendedName>
        <fullName evidence="7">RGS domain-containing protein</fullName>
    </recommendedName>
</protein>
<comment type="caution">
    <text evidence="5">The sequence shown here is derived from an EMBL/GenBank/DDBJ whole genome shotgun (WGS) entry which is preliminary data.</text>
</comment>
<dbReference type="InterPro" id="IPR058855">
    <property type="entry name" value="RGS1/SST2-like_Fungal-DR"/>
</dbReference>
<dbReference type="InterPro" id="IPR000591">
    <property type="entry name" value="DEP_dom"/>
</dbReference>
<feature type="compositionally biased region" description="Basic and acidic residues" evidence="2">
    <location>
        <begin position="636"/>
        <end position="650"/>
    </location>
</feature>
<dbReference type="InterPro" id="IPR036390">
    <property type="entry name" value="WH_DNA-bd_sf"/>
</dbReference>
<dbReference type="Proteomes" id="UP000605846">
    <property type="component" value="Unassembled WGS sequence"/>
</dbReference>
<dbReference type="InterPro" id="IPR036305">
    <property type="entry name" value="RGS_sf"/>
</dbReference>
<evidence type="ECO:0008006" key="7">
    <source>
        <dbReference type="Google" id="ProtNLM"/>
    </source>
</evidence>
<organism evidence="5 6">
    <name type="scientific">Apophysomyces ossiformis</name>
    <dbReference type="NCBI Taxonomy" id="679940"/>
    <lineage>
        <taxon>Eukaryota</taxon>
        <taxon>Fungi</taxon>
        <taxon>Fungi incertae sedis</taxon>
        <taxon>Mucoromycota</taxon>
        <taxon>Mucoromycotina</taxon>
        <taxon>Mucoromycetes</taxon>
        <taxon>Mucorales</taxon>
        <taxon>Mucorineae</taxon>
        <taxon>Mucoraceae</taxon>
        <taxon>Apophysomyces</taxon>
    </lineage>
</organism>
<dbReference type="PROSITE" id="PS50132">
    <property type="entry name" value="RGS"/>
    <property type="match status" value="1"/>
</dbReference>
<dbReference type="Gene3D" id="1.10.167.10">
    <property type="entry name" value="Regulator of G-protein Signalling 4, domain 2"/>
    <property type="match status" value="1"/>
</dbReference>
<dbReference type="AlphaFoldDB" id="A0A8H7ERU6"/>
<dbReference type="InterPro" id="IPR016137">
    <property type="entry name" value="RGS"/>
</dbReference>
<reference evidence="5" key="1">
    <citation type="submission" date="2020-01" db="EMBL/GenBank/DDBJ databases">
        <title>Genome Sequencing of Three Apophysomyces-Like Fungal Strains Confirms a Novel Fungal Genus in the Mucoromycota with divergent Burkholderia-like Endosymbiotic Bacteria.</title>
        <authorList>
            <person name="Stajich J.E."/>
            <person name="Macias A.M."/>
            <person name="Carter-House D."/>
            <person name="Lovett B."/>
            <person name="Kasson L.R."/>
            <person name="Berry K."/>
            <person name="Grigoriev I."/>
            <person name="Chang Y."/>
            <person name="Spatafora J."/>
            <person name="Kasson M.T."/>
        </authorList>
    </citation>
    <scope>NUCLEOTIDE SEQUENCE</scope>
    <source>
        <strain evidence="5">NRRL A-21654</strain>
    </source>
</reference>
<evidence type="ECO:0000256" key="2">
    <source>
        <dbReference type="SAM" id="MobiDB-lite"/>
    </source>
</evidence>
<dbReference type="OrthoDB" id="196547at2759"/>
<keyword evidence="6" id="KW-1185">Reference proteome</keyword>
<evidence type="ECO:0000259" key="4">
    <source>
        <dbReference type="PROSITE" id="PS50186"/>
    </source>
</evidence>
<accession>A0A8H7ERU6</accession>
<feature type="compositionally biased region" description="Low complexity" evidence="2">
    <location>
        <begin position="445"/>
        <end position="464"/>
    </location>
</feature>
<dbReference type="PROSITE" id="PS50186">
    <property type="entry name" value="DEP"/>
    <property type="match status" value="1"/>
</dbReference>
<name>A0A8H7ERU6_9FUNG</name>
<keyword evidence="1" id="KW-0734">Signal transduction inhibitor</keyword>
<dbReference type="PRINTS" id="PR01301">
    <property type="entry name" value="RGSPROTEIN"/>
</dbReference>
<feature type="region of interest" description="Disordered" evidence="2">
    <location>
        <begin position="351"/>
        <end position="467"/>
    </location>
</feature>
<dbReference type="SUPFAM" id="SSF48097">
    <property type="entry name" value="Regulator of G-protein signaling, RGS"/>
    <property type="match status" value="1"/>
</dbReference>
<feature type="domain" description="RGS" evidence="3">
    <location>
        <begin position="483"/>
        <end position="638"/>
    </location>
</feature>
<dbReference type="EMBL" id="JABAYA010000037">
    <property type="protein sequence ID" value="KAF7728440.1"/>
    <property type="molecule type" value="Genomic_DNA"/>
</dbReference>
<dbReference type="CDD" id="cd04371">
    <property type="entry name" value="DEP"/>
    <property type="match status" value="1"/>
</dbReference>
<dbReference type="Gene3D" id="1.10.10.10">
    <property type="entry name" value="Winged helix-like DNA-binding domain superfamily/Winged helix DNA-binding domain"/>
    <property type="match status" value="2"/>
</dbReference>
<dbReference type="InterPro" id="IPR036388">
    <property type="entry name" value="WH-like_DNA-bd_sf"/>
</dbReference>
<feature type="compositionally biased region" description="Polar residues" evidence="2">
    <location>
        <begin position="352"/>
        <end position="367"/>
    </location>
</feature>
<dbReference type="Pfam" id="PF25889">
    <property type="entry name" value="WHD_Fungal_DR"/>
    <property type="match status" value="1"/>
</dbReference>
<dbReference type="SUPFAM" id="SSF46785">
    <property type="entry name" value="Winged helix' DNA-binding domain"/>
    <property type="match status" value="2"/>
</dbReference>
<dbReference type="GO" id="GO:0009968">
    <property type="term" value="P:negative regulation of signal transduction"/>
    <property type="evidence" value="ECO:0007669"/>
    <property type="project" value="UniProtKB-KW"/>
</dbReference>
<dbReference type="PANTHER" id="PTHR10845:SF192">
    <property type="entry name" value="DOUBLE HIT, ISOFORM B"/>
    <property type="match status" value="1"/>
</dbReference>
<dbReference type="Pfam" id="PF00615">
    <property type="entry name" value="RGS"/>
    <property type="match status" value="1"/>
</dbReference>
<dbReference type="GO" id="GO:0035556">
    <property type="term" value="P:intracellular signal transduction"/>
    <property type="evidence" value="ECO:0007669"/>
    <property type="project" value="InterPro"/>
</dbReference>